<name>A0ABP6QE03_9ACTN</name>
<dbReference type="Gene3D" id="1.10.10.10">
    <property type="entry name" value="Winged helix-like DNA-binding domain superfamily/Winged helix DNA-binding domain"/>
    <property type="match status" value="1"/>
</dbReference>
<dbReference type="Pfam" id="PF08281">
    <property type="entry name" value="Sigma70_r4_2"/>
    <property type="match status" value="1"/>
</dbReference>
<evidence type="ECO:0000256" key="2">
    <source>
        <dbReference type="ARBA" id="ARBA00023015"/>
    </source>
</evidence>
<dbReference type="PANTHER" id="PTHR43133">
    <property type="entry name" value="RNA POLYMERASE ECF-TYPE SIGMA FACTO"/>
    <property type="match status" value="1"/>
</dbReference>
<dbReference type="InterPro" id="IPR013249">
    <property type="entry name" value="RNA_pol_sigma70_r4_t2"/>
</dbReference>
<dbReference type="InterPro" id="IPR014325">
    <property type="entry name" value="RNA_pol_sigma-E_actinobac"/>
</dbReference>
<reference evidence="9" key="1">
    <citation type="journal article" date="2019" name="Int. J. Syst. Evol. Microbiol.">
        <title>The Global Catalogue of Microorganisms (GCM) 10K type strain sequencing project: providing services to taxonomists for standard genome sequencing and annotation.</title>
        <authorList>
            <consortium name="The Broad Institute Genomics Platform"/>
            <consortium name="The Broad Institute Genome Sequencing Center for Infectious Disease"/>
            <person name="Wu L."/>
            <person name="Ma J."/>
        </authorList>
    </citation>
    <scope>NUCLEOTIDE SEQUENCE [LARGE SCALE GENOMIC DNA]</scope>
    <source>
        <strain evidence="9">JCM 9377</strain>
    </source>
</reference>
<dbReference type="PANTHER" id="PTHR43133:SF50">
    <property type="entry name" value="ECF RNA POLYMERASE SIGMA FACTOR SIGM"/>
    <property type="match status" value="1"/>
</dbReference>
<evidence type="ECO:0000259" key="6">
    <source>
        <dbReference type="Pfam" id="PF04542"/>
    </source>
</evidence>
<feature type="domain" description="RNA polymerase sigma-70 region 2" evidence="6">
    <location>
        <begin position="19"/>
        <end position="79"/>
    </location>
</feature>
<proteinExistence type="inferred from homology"/>
<evidence type="ECO:0000256" key="4">
    <source>
        <dbReference type="ARBA" id="ARBA00023125"/>
    </source>
</evidence>
<evidence type="ECO:0000313" key="9">
    <source>
        <dbReference type="Proteomes" id="UP001501237"/>
    </source>
</evidence>
<evidence type="ECO:0000313" key="8">
    <source>
        <dbReference type="EMBL" id="GAA3217039.1"/>
    </source>
</evidence>
<accession>A0ABP6QE03</accession>
<protein>
    <submittedName>
        <fullName evidence="8">SigE family RNA polymerase sigma factor</fullName>
    </submittedName>
</protein>
<dbReference type="InterPro" id="IPR007627">
    <property type="entry name" value="RNA_pol_sigma70_r2"/>
</dbReference>
<evidence type="ECO:0000256" key="5">
    <source>
        <dbReference type="ARBA" id="ARBA00023163"/>
    </source>
</evidence>
<dbReference type="NCBIfam" id="TIGR02983">
    <property type="entry name" value="SigE-fam_strep"/>
    <property type="match status" value="1"/>
</dbReference>
<evidence type="ECO:0000256" key="1">
    <source>
        <dbReference type="ARBA" id="ARBA00010641"/>
    </source>
</evidence>
<keyword evidence="9" id="KW-1185">Reference proteome</keyword>
<dbReference type="InterPro" id="IPR013325">
    <property type="entry name" value="RNA_pol_sigma_r2"/>
</dbReference>
<dbReference type="SUPFAM" id="SSF88659">
    <property type="entry name" value="Sigma3 and sigma4 domains of RNA polymerase sigma factors"/>
    <property type="match status" value="1"/>
</dbReference>
<dbReference type="RefSeq" id="WP_344830235.1">
    <property type="nucleotide sequence ID" value="NZ_BAAAUV010000009.1"/>
</dbReference>
<dbReference type="Pfam" id="PF04542">
    <property type="entry name" value="Sigma70_r2"/>
    <property type="match status" value="1"/>
</dbReference>
<sequence length="172" mass="19644">MKEGEIAFTQFVRTRGLGLLRFATALSGDRHHAEDVLQNVLERAYPRWAKIAAHGDPEWYLRRSIVNAVKDGWRAKQRRPEIVGLPEEGWEASYLPFDAVVTRDAVRRALNNLPQGQRTVVVLRYWEGLTEAETAQIMGVSLGTVKSQGHRAVRALREQLALQEQTMARWEQ</sequence>
<evidence type="ECO:0000256" key="3">
    <source>
        <dbReference type="ARBA" id="ARBA00023082"/>
    </source>
</evidence>
<comment type="similarity">
    <text evidence="1">Belongs to the sigma-70 factor family. ECF subfamily.</text>
</comment>
<organism evidence="8 9">
    <name type="scientific">Actinocorallia longicatena</name>
    <dbReference type="NCBI Taxonomy" id="111803"/>
    <lineage>
        <taxon>Bacteria</taxon>
        <taxon>Bacillati</taxon>
        <taxon>Actinomycetota</taxon>
        <taxon>Actinomycetes</taxon>
        <taxon>Streptosporangiales</taxon>
        <taxon>Thermomonosporaceae</taxon>
        <taxon>Actinocorallia</taxon>
    </lineage>
</organism>
<keyword evidence="3" id="KW-0731">Sigma factor</keyword>
<comment type="caution">
    <text evidence="8">The sequence shown here is derived from an EMBL/GenBank/DDBJ whole genome shotgun (WGS) entry which is preliminary data.</text>
</comment>
<dbReference type="InterPro" id="IPR036388">
    <property type="entry name" value="WH-like_DNA-bd_sf"/>
</dbReference>
<gene>
    <name evidence="8" type="ORF">GCM10010468_39500</name>
</gene>
<dbReference type="SUPFAM" id="SSF88946">
    <property type="entry name" value="Sigma2 domain of RNA polymerase sigma factors"/>
    <property type="match status" value="1"/>
</dbReference>
<dbReference type="NCBIfam" id="TIGR02937">
    <property type="entry name" value="sigma70-ECF"/>
    <property type="match status" value="1"/>
</dbReference>
<dbReference type="InterPro" id="IPR014284">
    <property type="entry name" value="RNA_pol_sigma-70_dom"/>
</dbReference>
<dbReference type="InterPro" id="IPR039425">
    <property type="entry name" value="RNA_pol_sigma-70-like"/>
</dbReference>
<dbReference type="InterPro" id="IPR013324">
    <property type="entry name" value="RNA_pol_sigma_r3/r4-like"/>
</dbReference>
<dbReference type="CDD" id="cd06171">
    <property type="entry name" value="Sigma70_r4"/>
    <property type="match status" value="1"/>
</dbReference>
<feature type="domain" description="RNA polymerase sigma factor 70 region 4 type 2" evidence="7">
    <location>
        <begin position="104"/>
        <end position="156"/>
    </location>
</feature>
<keyword evidence="2" id="KW-0805">Transcription regulation</keyword>
<keyword evidence="5" id="KW-0804">Transcription</keyword>
<dbReference type="EMBL" id="BAAAUV010000009">
    <property type="protein sequence ID" value="GAA3217039.1"/>
    <property type="molecule type" value="Genomic_DNA"/>
</dbReference>
<dbReference type="Gene3D" id="1.10.1740.10">
    <property type="match status" value="1"/>
</dbReference>
<dbReference type="Proteomes" id="UP001501237">
    <property type="component" value="Unassembled WGS sequence"/>
</dbReference>
<keyword evidence="4" id="KW-0238">DNA-binding</keyword>
<evidence type="ECO:0000259" key="7">
    <source>
        <dbReference type="Pfam" id="PF08281"/>
    </source>
</evidence>